<dbReference type="PRINTS" id="PR00723">
    <property type="entry name" value="SUBTILISIN"/>
</dbReference>
<dbReference type="Gene3D" id="3.50.30.30">
    <property type="match status" value="1"/>
</dbReference>
<dbReference type="InterPro" id="IPR017311">
    <property type="entry name" value="Sama-2696"/>
</dbReference>
<dbReference type="InterPro" id="IPR037045">
    <property type="entry name" value="S8pro/Inhibitor_I9_sf"/>
</dbReference>
<dbReference type="CDD" id="cd02120">
    <property type="entry name" value="PA_subtilisin_like"/>
    <property type="match status" value="1"/>
</dbReference>
<evidence type="ECO:0000256" key="8">
    <source>
        <dbReference type="SAM" id="SignalP"/>
    </source>
</evidence>
<evidence type="ECO:0000256" key="4">
    <source>
        <dbReference type="ARBA" id="ARBA00022825"/>
    </source>
</evidence>
<dbReference type="Pfam" id="PF02225">
    <property type="entry name" value="PA"/>
    <property type="match status" value="1"/>
</dbReference>
<dbReference type="Gene3D" id="2.60.40.10">
    <property type="entry name" value="Immunoglobulins"/>
    <property type="match status" value="2"/>
</dbReference>
<dbReference type="InterPro" id="IPR003137">
    <property type="entry name" value="PA_domain"/>
</dbReference>
<feature type="active site" description="Charge relay system" evidence="5 6">
    <location>
        <position position="239"/>
    </location>
</feature>
<dbReference type="CDD" id="cd00146">
    <property type="entry name" value="PKD"/>
    <property type="match status" value="1"/>
</dbReference>
<dbReference type="SMART" id="SM00089">
    <property type="entry name" value="PKD"/>
    <property type="match status" value="1"/>
</dbReference>
<evidence type="ECO:0000256" key="1">
    <source>
        <dbReference type="ARBA" id="ARBA00011073"/>
    </source>
</evidence>
<reference evidence="10 13" key="2">
    <citation type="submission" date="2020-08" db="EMBL/GenBank/DDBJ databases">
        <title>Genomic Encyclopedia of Type Strains, Phase IV (KMG-IV): sequencing the most valuable type-strain genomes for metagenomic binning, comparative biology and taxonomic classification.</title>
        <authorList>
            <person name="Goeker M."/>
        </authorList>
    </citation>
    <scope>NUCLEOTIDE SEQUENCE [LARGE SCALE GENOMIC DNA]</scope>
    <source>
        <strain evidence="10 13">DSM 11525</strain>
    </source>
</reference>
<proteinExistence type="inferred from homology"/>
<dbReference type="InterPro" id="IPR022409">
    <property type="entry name" value="PKD/Chitinase_dom"/>
</dbReference>
<dbReference type="Gene3D" id="3.40.50.200">
    <property type="entry name" value="Peptidase S8/S53 domain"/>
    <property type="match status" value="1"/>
</dbReference>
<feature type="domain" description="PKD/Chitinase" evidence="9">
    <location>
        <begin position="1611"/>
        <end position="1693"/>
    </location>
</feature>
<dbReference type="InterPro" id="IPR036852">
    <property type="entry name" value="Peptidase_S8/S53_dom_sf"/>
</dbReference>
<evidence type="ECO:0000256" key="2">
    <source>
        <dbReference type="ARBA" id="ARBA00022670"/>
    </source>
</evidence>
<dbReference type="PANTHER" id="PTHR10795">
    <property type="entry name" value="PROPROTEIN CONVERTASE SUBTILISIN/KEXIN"/>
    <property type="match status" value="1"/>
</dbReference>
<dbReference type="InterPro" id="IPR013783">
    <property type="entry name" value="Ig-like_fold"/>
</dbReference>
<organism evidence="10 13">
    <name type="scientific">Microbulbifer hydrolyticus</name>
    <dbReference type="NCBI Taxonomy" id="48074"/>
    <lineage>
        <taxon>Bacteria</taxon>
        <taxon>Pseudomonadati</taxon>
        <taxon>Pseudomonadota</taxon>
        <taxon>Gammaproteobacteria</taxon>
        <taxon>Cellvibrionales</taxon>
        <taxon>Microbulbiferaceae</taxon>
        <taxon>Microbulbifer</taxon>
    </lineage>
</organism>
<dbReference type="PROSITE" id="PS00138">
    <property type="entry name" value="SUBTILASE_SER"/>
    <property type="match status" value="1"/>
</dbReference>
<dbReference type="Proteomes" id="UP000464675">
    <property type="component" value="Chromosome"/>
</dbReference>
<dbReference type="OrthoDB" id="614750at2"/>
<dbReference type="EMBL" id="CP047491">
    <property type="protein sequence ID" value="QHQ38889.1"/>
    <property type="molecule type" value="Genomic_DNA"/>
</dbReference>
<feature type="region of interest" description="Disordered" evidence="7">
    <location>
        <begin position="67"/>
        <end position="86"/>
    </location>
</feature>
<dbReference type="SUPFAM" id="SSF52743">
    <property type="entry name" value="Subtilisin-like"/>
    <property type="match status" value="1"/>
</dbReference>
<dbReference type="InterPro" id="IPR000209">
    <property type="entry name" value="Peptidase_S8/S53_dom"/>
</dbReference>
<evidence type="ECO:0000256" key="5">
    <source>
        <dbReference type="PIRSR" id="PIRSR615500-1"/>
    </source>
</evidence>
<keyword evidence="4 6" id="KW-0720">Serine protease</keyword>
<reference evidence="11 12" key="1">
    <citation type="submission" date="2020-01" db="EMBL/GenBank/DDBJ databases">
        <title>The possibility of degradation of plastic by Microbulbifer hydrolyticus IRE-31.</title>
        <authorList>
            <person name="Liu L."/>
        </authorList>
    </citation>
    <scope>NUCLEOTIDE SEQUENCE [LARGE SCALE GENOMIC DNA]</scope>
    <source>
        <strain evidence="11 12">IRE-31</strain>
    </source>
</reference>
<dbReference type="EMBL" id="JACHHR010000001">
    <property type="protein sequence ID" value="MBB5210650.1"/>
    <property type="molecule type" value="Genomic_DNA"/>
</dbReference>
<dbReference type="InterPro" id="IPR045051">
    <property type="entry name" value="SBT"/>
</dbReference>
<evidence type="ECO:0000313" key="12">
    <source>
        <dbReference type="Proteomes" id="UP000464675"/>
    </source>
</evidence>
<dbReference type="Pfam" id="PF00082">
    <property type="entry name" value="Peptidase_S8"/>
    <property type="match status" value="1"/>
</dbReference>
<comment type="similarity">
    <text evidence="1 6">Belongs to the peptidase S8 family.</text>
</comment>
<dbReference type="InterPro" id="IPR035986">
    <property type="entry name" value="PKD_dom_sf"/>
</dbReference>
<dbReference type="Pfam" id="PF17963">
    <property type="entry name" value="Big_9"/>
    <property type="match status" value="1"/>
</dbReference>
<dbReference type="GO" id="GO:0004252">
    <property type="term" value="F:serine-type endopeptidase activity"/>
    <property type="evidence" value="ECO:0007669"/>
    <property type="project" value="UniProtKB-UniRule"/>
</dbReference>
<evidence type="ECO:0000256" key="3">
    <source>
        <dbReference type="ARBA" id="ARBA00022801"/>
    </source>
</evidence>
<sequence>MTNANKARFSKCLIASVTALYVAGGAAAIDSGSGYRTGLHASKLTMDMIQGQVEEGTINLQGSIYENRQPGTNQVRDGSKSPVFEPQENVSGDVTYIVQLSDEPVVNYSNDIRQLQSGMRSNPTGNFKDLKNSRAVQQYRDQLSRTQSDLMGKAKAKGIRFEVQKQFTMATNGMAVRMTQDQAMRMAEMPGVKRITPSRIFDLHSDRSVEFLGADKVHDGTVTSGVPYQGEGMILGIIDTGINTDHVAFAEVGGDGYEHTNPLGEGVYVGDCVENASLCNDKLIGVHSYSVITDAYKYWTPSSNRRPTNGEDYNGHGSHTASTAGGNVVMDTPLQAPENVTTSDGIDLPFNFPKTSGIAPHANIISYQVCYAGSAGDEFAGCPEEAILAAIDDAIADGVDVINFSIGGAESFPWEDPMELAFLSAREAGISVAVAAGNYGSYWSTDHTSPWLTSVGALTHDRVLREAEKTIGNFTGGTNQTWRVNGKTFEGVSYSDGIAGRIVYAGHYANPNSTMDSKLCEQPFPAGTFDFADDPDTLDVDESTQPVIVLCDRGEVARVAKAENVAAGGAEGFVLGNVSYSDNLVADAYVIPGIHIDASARSNLYGWLNANQDAVNMAEITAGVTTYGTDPEAGNIMAPFSSAGPSITNTNYLVPAIAAPGVDVYAANADDQPFTNMPFPSDWTFMSGTSMASPQVAGAMTLVKQAHPEWTPAEIQSALMLTAGEAHGADNYGRKIPLTNSFRQGAGSLNIAAAAEAGLVMNETIDNYVAANPSEGGRVEWLNTPSMVNKDCRETCSWIRTLKATKDGTWNATAEDKYNSDAKVKVSPEQFSLRAGEEQTIMVTVELADMFDAVSQTPFEDLPSVDTDKLWFFGDVILTETSGASPRSHLPVVAAFNRGALPDQVAMEIHREQGREIVGGLELPETGSFEVREYGLTKATVHEFDLGRGNIYVSPGNMGEDRGWGWMLIDVPEDTKQLVVEAYDYDAVNPEDLDRNPSVMLGIDRNGNGADFESTEEYQEELVCTSFHPGVNNFCVINNPEPGTYWAVIHNSSAAGHGISPHLAGKVTGGYAVIGSNSNTENMTITTPDSNTGGSAVDIMLDWDLPEATQGDVYYGAFDLGVTGAPGSIGLSAVRVERGKDEVNLEISQKTAKPGDVLDFTLDVRQNLESADRSYDIKASLPEGLTLVEGSVNSSSNIENLATENGLISLAGLQPTTRDLPRDYVVTTNATDQMCHTPMIDEYSDGKYIDLLEFNIRPLPGLWEGGADWRTVAQVSTEWLFWKEDAEIPLFGLPHKGFVNILPNGLLHMDENWWMWNWHRPAGTGFVMSGVMPFWRGNFTADYYNSPDEVRGLTIANQYAEERPDLGDLVFLEYDNIVDQETGTEVDFQVIMRNGIDFSEGMHEIVMAYDNLSGDLTDGAIGIEQGEGFLTSAGPMNGYRKENVAFDNLDETLHDDLVICYDYSGPEQSAMQVKFQARVNESAAGQTLVVSLDNAMEFADAKSSTQEIVVNGNISVAGIADQVVNEDETLEGIQVMYVDADPVPNTIEVSGAHISATIHGHDAGSTFDITPEANFSGETEVTVTVRDNNVASDYSSVTFMLTVNPASDAPVAAVAGDVTITEGESAKLDASASSDADGDALTFSWSGPGTIDGADSATPTVSGLGEGEHTFTVSVSDGAMTSQAEVTVTVNAAETPVTPEPQPEPEKKKKKGGSVYYLLALLAAAGLLRRRKLV</sequence>
<dbReference type="Proteomes" id="UP000563601">
    <property type="component" value="Unassembled WGS sequence"/>
</dbReference>
<protein>
    <submittedName>
        <fullName evidence="11">S8 family serine peptidase</fullName>
    </submittedName>
    <submittedName>
        <fullName evidence="10">Subtilisin family serine protease</fullName>
    </submittedName>
</protein>
<evidence type="ECO:0000313" key="10">
    <source>
        <dbReference type="EMBL" id="MBB5210650.1"/>
    </source>
</evidence>
<feature type="active site" description="Charge relay system" evidence="5 6">
    <location>
        <position position="690"/>
    </location>
</feature>
<dbReference type="PROSITE" id="PS51892">
    <property type="entry name" value="SUBTILASE"/>
    <property type="match status" value="1"/>
</dbReference>
<evidence type="ECO:0000256" key="7">
    <source>
        <dbReference type="SAM" id="MobiDB-lite"/>
    </source>
</evidence>
<dbReference type="CDD" id="cd04852">
    <property type="entry name" value="Peptidases_S8_3"/>
    <property type="match status" value="1"/>
</dbReference>
<accession>A0A6P1TCC3</accession>
<gene>
    <name evidence="11" type="ORF">GTQ55_07760</name>
    <name evidence="10" type="ORF">HNQ53_000838</name>
</gene>
<dbReference type="Pfam" id="PF22352">
    <property type="entry name" value="K319L-like_PKD"/>
    <property type="match status" value="1"/>
</dbReference>
<dbReference type="SUPFAM" id="SSF49299">
    <property type="entry name" value="PKD domain"/>
    <property type="match status" value="1"/>
</dbReference>
<keyword evidence="12" id="KW-1185">Reference proteome</keyword>
<feature type="region of interest" description="Disordered" evidence="7">
    <location>
        <begin position="303"/>
        <end position="324"/>
    </location>
</feature>
<feature type="active site" description="Charge relay system" evidence="5 6">
    <location>
        <position position="316"/>
    </location>
</feature>
<dbReference type="InterPro" id="IPR023828">
    <property type="entry name" value="Peptidase_S8_Ser-AS"/>
</dbReference>
<dbReference type="PIRSF" id="PIRSF037895">
    <property type="entry name" value="Subtilisin_rel_Sama_2696"/>
    <property type="match status" value="1"/>
</dbReference>
<evidence type="ECO:0000313" key="13">
    <source>
        <dbReference type="Proteomes" id="UP000563601"/>
    </source>
</evidence>
<dbReference type="InterPro" id="IPR034197">
    <property type="entry name" value="Peptidases_S8_3"/>
</dbReference>
<dbReference type="RefSeq" id="WP_161858216.1">
    <property type="nucleotide sequence ID" value="NZ_CP047491.1"/>
</dbReference>
<feature type="signal peptide" evidence="8">
    <location>
        <begin position="1"/>
        <end position="28"/>
    </location>
</feature>
<name>A0A6P1TCC3_9GAMM</name>
<feature type="chain" id="PRO_5043433866" evidence="8">
    <location>
        <begin position="29"/>
        <end position="1734"/>
    </location>
</feature>
<keyword evidence="2 6" id="KW-0645">Protease</keyword>
<dbReference type="InterPro" id="IPR015500">
    <property type="entry name" value="Peptidase_S8_subtilisin-rel"/>
</dbReference>
<evidence type="ECO:0000259" key="9">
    <source>
        <dbReference type="SMART" id="SM00089"/>
    </source>
</evidence>
<dbReference type="Gene3D" id="3.30.70.80">
    <property type="entry name" value="Peptidase S8 propeptide/proteinase inhibitor I9"/>
    <property type="match status" value="1"/>
</dbReference>
<keyword evidence="3 6" id="KW-0378">Hydrolase</keyword>
<evidence type="ECO:0000313" key="11">
    <source>
        <dbReference type="EMBL" id="QHQ38889.1"/>
    </source>
</evidence>
<dbReference type="GO" id="GO:0006508">
    <property type="term" value="P:proteolysis"/>
    <property type="evidence" value="ECO:0007669"/>
    <property type="project" value="UniProtKB-KW"/>
</dbReference>
<evidence type="ECO:0000256" key="6">
    <source>
        <dbReference type="PROSITE-ProRule" id="PRU01240"/>
    </source>
</evidence>
<feature type="compositionally biased region" description="Polar residues" evidence="7">
    <location>
        <begin position="67"/>
        <end position="76"/>
    </location>
</feature>
<keyword evidence="8" id="KW-0732">Signal</keyword>
<dbReference type="Pfam" id="PF05922">
    <property type="entry name" value="Inhibitor_I9"/>
    <property type="match status" value="1"/>
</dbReference>
<dbReference type="InterPro" id="IPR010259">
    <property type="entry name" value="S8pro/Inhibitor_I9"/>
</dbReference>